<dbReference type="Gramene" id="C.cajan_29930.t">
    <property type="protein sequence ID" value="C.cajan_29930.t.cds1"/>
    <property type="gene ID" value="C.cajan_29930"/>
</dbReference>
<dbReference type="PANTHER" id="PTHR11439">
    <property type="entry name" value="GAG-POL-RELATED RETROTRANSPOSON"/>
    <property type="match status" value="1"/>
</dbReference>
<accession>A0A151RXX9</accession>
<organism evidence="1 2">
    <name type="scientific">Cajanus cajan</name>
    <name type="common">Pigeon pea</name>
    <name type="synonym">Cajanus indicus</name>
    <dbReference type="NCBI Taxonomy" id="3821"/>
    <lineage>
        <taxon>Eukaryota</taxon>
        <taxon>Viridiplantae</taxon>
        <taxon>Streptophyta</taxon>
        <taxon>Embryophyta</taxon>
        <taxon>Tracheophyta</taxon>
        <taxon>Spermatophyta</taxon>
        <taxon>Magnoliopsida</taxon>
        <taxon>eudicotyledons</taxon>
        <taxon>Gunneridae</taxon>
        <taxon>Pentapetalae</taxon>
        <taxon>rosids</taxon>
        <taxon>fabids</taxon>
        <taxon>Fabales</taxon>
        <taxon>Fabaceae</taxon>
        <taxon>Papilionoideae</taxon>
        <taxon>50 kb inversion clade</taxon>
        <taxon>NPAAA clade</taxon>
        <taxon>indigoferoid/millettioid clade</taxon>
        <taxon>Phaseoleae</taxon>
        <taxon>Cajanus</taxon>
    </lineage>
</organism>
<keyword evidence="2" id="KW-1185">Reference proteome</keyword>
<evidence type="ECO:0000313" key="1">
    <source>
        <dbReference type="EMBL" id="KYP47416.1"/>
    </source>
</evidence>
<dbReference type="PANTHER" id="PTHR11439:SF455">
    <property type="entry name" value="RLK (RECEPTOR-LIKE PROTEIN KINASE) 8, PUTATIVE-RELATED"/>
    <property type="match status" value="1"/>
</dbReference>
<reference evidence="1" key="1">
    <citation type="journal article" date="2012" name="Nat. Biotechnol.">
        <title>Draft genome sequence of pigeonpea (Cajanus cajan), an orphan legume crop of resource-poor farmers.</title>
        <authorList>
            <person name="Varshney R.K."/>
            <person name="Chen W."/>
            <person name="Li Y."/>
            <person name="Bharti A.K."/>
            <person name="Saxena R.K."/>
            <person name="Schlueter J.A."/>
            <person name="Donoghue M.T."/>
            <person name="Azam S."/>
            <person name="Fan G."/>
            <person name="Whaley A.M."/>
            <person name="Farmer A.D."/>
            <person name="Sheridan J."/>
            <person name="Iwata A."/>
            <person name="Tuteja R."/>
            <person name="Penmetsa R.V."/>
            <person name="Wu W."/>
            <person name="Upadhyaya H.D."/>
            <person name="Yang S.P."/>
            <person name="Shah T."/>
            <person name="Saxena K.B."/>
            <person name="Michael T."/>
            <person name="McCombie W.R."/>
            <person name="Yang B."/>
            <person name="Zhang G."/>
            <person name="Yang H."/>
            <person name="Wang J."/>
            <person name="Spillane C."/>
            <person name="Cook D.R."/>
            <person name="May G.D."/>
            <person name="Xu X."/>
            <person name="Jackson S.A."/>
        </authorList>
    </citation>
    <scope>NUCLEOTIDE SEQUENCE [LARGE SCALE GENOMIC DNA]</scope>
</reference>
<sequence>FMSSPLKDHWSFVKCILRYLKGIITWGLHLLPTPTSAPFSLTTFCDVNWVVDPDDRRSTFGACVLLGPNLISRWSKKQVVVA</sequence>
<evidence type="ECO:0008006" key="3">
    <source>
        <dbReference type="Google" id="ProtNLM"/>
    </source>
</evidence>
<evidence type="ECO:0000313" key="2">
    <source>
        <dbReference type="Proteomes" id="UP000075243"/>
    </source>
</evidence>
<dbReference type="Proteomes" id="UP000075243">
    <property type="component" value="Unassembled WGS sequence"/>
</dbReference>
<dbReference type="STRING" id="3821.A0A151RXX9"/>
<proteinExistence type="predicted"/>
<dbReference type="AlphaFoldDB" id="A0A151RXX9"/>
<feature type="non-terminal residue" evidence="1">
    <location>
        <position position="1"/>
    </location>
</feature>
<protein>
    <recommendedName>
        <fullName evidence="3">Retrovirus-related Pol polyprotein from transposon TNT 1-94</fullName>
    </recommendedName>
</protein>
<name>A0A151RXX9_CAJCA</name>
<dbReference type="EMBL" id="KQ483528">
    <property type="protein sequence ID" value="KYP47416.1"/>
    <property type="molecule type" value="Genomic_DNA"/>
</dbReference>
<gene>
    <name evidence="1" type="ORF">KK1_030946</name>
</gene>